<keyword evidence="11" id="KW-1185">Reference proteome</keyword>
<feature type="region of interest" description="Disordered" evidence="8">
    <location>
        <begin position="90"/>
        <end position="137"/>
    </location>
</feature>
<accession>A0A1X6WUH1</accession>
<dbReference type="Proteomes" id="UP000195981">
    <property type="component" value="Unassembled WGS sequence"/>
</dbReference>
<comment type="subcellular location">
    <subcellularLocation>
        <location evidence="1">Cell membrane</location>
        <topology evidence="1">Multi-pass membrane protein</topology>
    </subcellularLocation>
</comment>
<keyword evidence="6 9" id="KW-1133">Transmembrane helix</keyword>
<dbReference type="OrthoDB" id="3733837at2"/>
<sequence length="137" mass="14152">MTLATGLLIVAAILTIAAIPVVHRIIVGPTILDRAVASDMLAVLLVMAMTVYAASARSVYAGAAMLSMTALAFLSTVAIARFVAREDQPAAPAADAGEETDVIDARPDIAEERTLGTQAPLGQRPDTEGTGARHGDR</sequence>
<organism evidence="10 11">
    <name type="scientific">Brachybacterium nesterenkovii</name>
    <dbReference type="NCBI Taxonomy" id="47847"/>
    <lineage>
        <taxon>Bacteria</taxon>
        <taxon>Bacillati</taxon>
        <taxon>Actinomycetota</taxon>
        <taxon>Actinomycetes</taxon>
        <taxon>Micrococcales</taxon>
        <taxon>Dermabacteraceae</taxon>
        <taxon>Brachybacterium</taxon>
    </lineage>
</organism>
<feature type="transmembrane region" description="Helical" evidence="9">
    <location>
        <begin position="60"/>
        <end position="84"/>
    </location>
</feature>
<evidence type="ECO:0000256" key="4">
    <source>
        <dbReference type="ARBA" id="ARBA00022475"/>
    </source>
</evidence>
<evidence type="ECO:0000256" key="6">
    <source>
        <dbReference type="ARBA" id="ARBA00022989"/>
    </source>
</evidence>
<evidence type="ECO:0000256" key="5">
    <source>
        <dbReference type="ARBA" id="ARBA00022692"/>
    </source>
</evidence>
<gene>
    <name evidence="10" type="ORF">FM110_00025</name>
</gene>
<feature type="compositionally biased region" description="Basic and acidic residues" evidence="8">
    <location>
        <begin position="125"/>
        <end position="137"/>
    </location>
</feature>
<keyword evidence="5 9" id="KW-0812">Transmembrane</keyword>
<feature type="transmembrane region" description="Helical" evidence="9">
    <location>
        <begin position="6"/>
        <end position="23"/>
    </location>
</feature>
<feature type="compositionally biased region" description="Basic and acidic residues" evidence="8">
    <location>
        <begin position="103"/>
        <end position="114"/>
    </location>
</feature>
<proteinExistence type="inferred from homology"/>
<evidence type="ECO:0000256" key="7">
    <source>
        <dbReference type="ARBA" id="ARBA00023136"/>
    </source>
</evidence>
<dbReference type="GO" id="GO:0015385">
    <property type="term" value="F:sodium:proton antiporter activity"/>
    <property type="evidence" value="ECO:0007669"/>
    <property type="project" value="TreeGrafter"/>
</dbReference>
<protein>
    <submittedName>
        <fullName evidence="10">Na(+) H(+) antiporter subunit F</fullName>
    </submittedName>
</protein>
<dbReference type="InterPro" id="IPR007208">
    <property type="entry name" value="MrpF/PhaF-like"/>
</dbReference>
<dbReference type="PANTHER" id="PTHR34702">
    <property type="entry name" value="NA(+)/H(+) ANTIPORTER SUBUNIT F1"/>
    <property type="match status" value="1"/>
</dbReference>
<evidence type="ECO:0000256" key="9">
    <source>
        <dbReference type="SAM" id="Phobius"/>
    </source>
</evidence>
<comment type="similarity">
    <text evidence="2">Belongs to the CPA3 antiporters (TC 2.A.63) subunit F family.</text>
</comment>
<dbReference type="RefSeq" id="WP_087101472.1">
    <property type="nucleotide sequence ID" value="NZ_FWFG01000001.1"/>
</dbReference>
<dbReference type="PANTHER" id="PTHR34702:SF1">
    <property type="entry name" value="NA(+)_H(+) ANTIPORTER SUBUNIT F"/>
    <property type="match status" value="1"/>
</dbReference>
<keyword evidence="7 9" id="KW-0472">Membrane</keyword>
<feature type="transmembrane region" description="Helical" evidence="9">
    <location>
        <begin position="35"/>
        <end position="54"/>
    </location>
</feature>
<evidence type="ECO:0000256" key="3">
    <source>
        <dbReference type="ARBA" id="ARBA00022448"/>
    </source>
</evidence>
<evidence type="ECO:0000256" key="8">
    <source>
        <dbReference type="SAM" id="MobiDB-lite"/>
    </source>
</evidence>
<evidence type="ECO:0000256" key="1">
    <source>
        <dbReference type="ARBA" id="ARBA00004651"/>
    </source>
</evidence>
<dbReference type="AlphaFoldDB" id="A0A1X6WUH1"/>
<evidence type="ECO:0000313" key="11">
    <source>
        <dbReference type="Proteomes" id="UP000195981"/>
    </source>
</evidence>
<dbReference type="Pfam" id="PF04066">
    <property type="entry name" value="MrpF_PhaF"/>
    <property type="match status" value="1"/>
</dbReference>
<dbReference type="GO" id="GO:0005886">
    <property type="term" value="C:plasma membrane"/>
    <property type="evidence" value="ECO:0007669"/>
    <property type="project" value="UniProtKB-SubCell"/>
</dbReference>
<evidence type="ECO:0000256" key="2">
    <source>
        <dbReference type="ARBA" id="ARBA00009212"/>
    </source>
</evidence>
<dbReference type="EMBL" id="FWFG01000001">
    <property type="protein sequence ID" value="SLM87651.1"/>
    <property type="molecule type" value="Genomic_DNA"/>
</dbReference>
<reference evidence="10 11" key="1">
    <citation type="submission" date="2017-02" db="EMBL/GenBank/DDBJ databases">
        <authorList>
            <person name="Peterson S.W."/>
        </authorList>
    </citation>
    <scope>NUCLEOTIDE SEQUENCE [LARGE SCALE GENOMIC DNA]</scope>
    <source>
        <strain evidence="10 11">CIP104813</strain>
    </source>
</reference>
<name>A0A1X6WUH1_9MICO</name>
<keyword evidence="3" id="KW-0813">Transport</keyword>
<keyword evidence="4" id="KW-1003">Cell membrane</keyword>
<evidence type="ECO:0000313" key="10">
    <source>
        <dbReference type="EMBL" id="SLM87651.1"/>
    </source>
</evidence>